<name>A0A0S7WV89_UNCT6</name>
<organism evidence="3 4">
    <name type="scientific">candidate division TA06 bacterium DG_24</name>
    <dbReference type="NCBI Taxonomy" id="1703770"/>
    <lineage>
        <taxon>Bacteria</taxon>
        <taxon>Bacteria division TA06</taxon>
    </lineage>
</organism>
<comment type="caution">
    <text evidence="3">The sequence shown here is derived from an EMBL/GenBank/DDBJ whole genome shotgun (WGS) entry which is preliminary data.</text>
</comment>
<sequence length="246" mass="26358">MGMTCSDDVAIVTGATGKGIGRSTALTLAREGAKVVVNYRTSGESADAIVAHIKRRGSNAVAIRADVFDQEGCRELVDAAIEQFGQVDICVVSPGAGWHPEPIDALDTKAALQDLHQEIAPLYYLMRLLLPGMYDRRHGRIIGIAVHPTNLPPAYAYNTAKAARARALLLAQDQAWSHDVTVNVIAPGPVPAIETLEEAIEQCGHGPAWQKRSSASPQDIAEGIAFLCSEAGRFITGCELPYLFTR</sequence>
<dbReference type="PRINTS" id="PR00081">
    <property type="entry name" value="GDHRDH"/>
</dbReference>
<dbReference type="InterPro" id="IPR036291">
    <property type="entry name" value="NAD(P)-bd_dom_sf"/>
</dbReference>
<dbReference type="SUPFAM" id="SSF51735">
    <property type="entry name" value="NAD(P)-binding Rossmann-fold domains"/>
    <property type="match status" value="1"/>
</dbReference>
<evidence type="ECO:0000256" key="2">
    <source>
        <dbReference type="ARBA" id="ARBA00023002"/>
    </source>
</evidence>
<dbReference type="InterPro" id="IPR002347">
    <property type="entry name" value="SDR_fam"/>
</dbReference>
<dbReference type="PANTHER" id="PTHR43639:SF1">
    <property type="entry name" value="SHORT-CHAIN DEHYDROGENASE_REDUCTASE FAMILY PROTEIN"/>
    <property type="match status" value="1"/>
</dbReference>
<dbReference type="EMBL" id="LIZS01000010">
    <property type="protein sequence ID" value="KPJ53907.1"/>
    <property type="molecule type" value="Genomic_DNA"/>
</dbReference>
<evidence type="ECO:0000313" key="4">
    <source>
        <dbReference type="Proteomes" id="UP000052008"/>
    </source>
</evidence>
<evidence type="ECO:0008006" key="5">
    <source>
        <dbReference type="Google" id="ProtNLM"/>
    </source>
</evidence>
<keyword evidence="2" id="KW-0560">Oxidoreductase</keyword>
<dbReference type="Pfam" id="PF00106">
    <property type="entry name" value="adh_short"/>
    <property type="match status" value="1"/>
</dbReference>
<reference evidence="3 4" key="1">
    <citation type="journal article" date="2015" name="Microbiome">
        <title>Genomic resolution of linkages in carbon, nitrogen, and sulfur cycling among widespread estuary sediment bacteria.</title>
        <authorList>
            <person name="Baker B.J."/>
            <person name="Lazar C.S."/>
            <person name="Teske A.P."/>
            <person name="Dick G.J."/>
        </authorList>
    </citation>
    <scope>NUCLEOTIDE SEQUENCE [LARGE SCALE GENOMIC DNA]</scope>
    <source>
        <strain evidence="3">DG_24</strain>
    </source>
</reference>
<dbReference type="Proteomes" id="UP000052008">
    <property type="component" value="Unassembled WGS sequence"/>
</dbReference>
<proteinExistence type="inferred from homology"/>
<evidence type="ECO:0000256" key="1">
    <source>
        <dbReference type="ARBA" id="ARBA00006484"/>
    </source>
</evidence>
<dbReference type="GO" id="GO:0016491">
    <property type="term" value="F:oxidoreductase activity"/>
    <property type="evidence" value="ECO:0007669"/>
    <property type="project" value="UniProtKB-KW"/>
</dbReference>
<dbReference type="Gene3D" id="3.40.50.720">
    <property type="entry name" value="NAD(P)-binding Rossmann-like Domain"/>
    <property type="match status" value="1"/>
</dbReference>
<gene>
    <name evidence="3" type="ORF">AMJ39_02650</name>
</gene>
<evidence type="ECO:0000313" key="3">
    <source>
        <dbReference type="EMBL" id="KPJ53907.1"/>
    </source>
</evidence>
<protein>
    <recommendedName>
        <fullName evidence="5">Short-chain dehydrogenase</fullName>
    </recommendedName>
</protein>
<comment type="similarity">
    <text evidence="1">Belongs to the short-chain dehydrogenases/reductases (SDR) family.</text>
</comment>
<dbReference type="STRING" id="1703770.AMJ39_02650"/>
<dbReference type="PANTHER" id="PTHR43639">
    <property type="entry name" value="OXIDOREDUCTASE, SHORT-CHAIN DEHYDROGENASE/REDUCTASE FAMILY (AFU_ORTHOLOGUE AFUA_5G02870)"/>
    <property type="match status" value="1"/>
</dbReference>
<accession>A0A0S7WV89</accession>
<dbReference type="AlphaFoldDB" id="A0A0S7WV89"/>